<evidence type="ECO:0000256" key="10">
    <source>
        <dbReference type="ARBA" id="ARBA00022617"/>
    </source>
</evidence>
<dbReference type="GO" id="GO:0008482">
    <property type="term" value="F:sulfite oxidase activity"/>
    <property type="evidence" value="ECO:0007669"/>
    <property type="project" value="TreeGrafter"/>
</dbReference>
<comment type="catalytic activity">
    <reaction evidence="19">
        <text>nitrite + NADP(+) + H2O = nitrate + NADPH + H(+)</text>
        <dbReference type="Rhea" id="RHEA:19061"/>
        <dbReference type="ChEBI" id="CHEBI:15377"/>
        <dbReference type="ChEBI" id="CHEBI:15378"/>
        <dbReference type="ChEBI" id="CHEBI:16301"/>
        <dbReference type="ChEBI" id="CHEBI:17632"/>
        <dbReference type="ChEBI" id="CHEBI:57783"/>
        <dbReference type="ChEBI" id="CHEBI:58349"/>
        <dbReference type="EC" id="1.7.1.3"/>
    </reaction>
</comment>
<dbReference type="Gene3D" id="3.90.420.10">
    <property type="entry name" value="Oxidoreductase, molybdopterin-binding domain"/>
    <property type="match status" value="1"/>
</dbReference>
<comment type="subunit">
    <text evidence="6">Homodimer.</text>
</comment>
<dbReference type="InterPro" id="IPR014756">
    <property type="entry name" value="Ig_E-set"/>
</dbReference>
<dbReference type="PROSITE" id="PS51384">
    <property type="entry name" value="FAD_FR"/>
    <property type="match status" value="1"/>
</dbReference>
<comment type="function">
    <text evidence="4">Nitrate reductase is a key enzyme involved in the first step of nitrate assimilation in plants, fungi and bacteria.</text>
</comment>
<dbReference type="Pfam" id="PF00970">
    <property type="entry name" value="FAD_binding_6"/>
    <property type="match status" value="1"/>
</dbReference>
<dbReference type="InterPro" id="IPR018506">
    <property type="entry name" value="Cyt_B5_heme-BS"/>
</dbReference>
<evidence type="ECO:0000313" key="24">
    <source>
        <dbReference type="Proteomes" id="UP001138500"/>
    </source>
</evidence>
<dbReference type="SUPFAM" id="SSF63380">
    <property type="entry name" value="Riboflavin synthase domain-like"/>
    <property type="match status" value="1"/>
</dbReference>
<keyword evidence="24" id="KW-1185">Reference proteome</keyword>
<accession>A0A9W7SX19</accession>
<evidence type="ECO:0000256" key="15">
    <source>
        <dbReference type="ARBA" id="ARBA00023002"/>
    </source>
</evidence>
<evidence type="ECO:0000256" key="14">
    <source>
        <dbReference type="ARBA" id="ARBA00022857"/>
    </source>
</evidence>
<dbReference type="SUPFAM" id="SSF81296">
    <property type="entry name" value="E set domains"/>
    <property type="match status" value="1"/>
</dbReference>
<dbReference type="PROSITE" id="PS50255">
    <property type="entry name" value="CYTOCHROME_B5_2"/>
    <property type="match status" value="1"/>
</dbReference>
<dbReference type="InterPro" id="IPR036374">
    <property type="entry name" value="OxRdtase_Mopterin-bd_sf"/>
</dbReference>
<dbReference type="PRINTS" id="PR00371">
    <property type="entry name" value="FPNCR"/>
</dbReference>
<dbReference type="InterPro" id="IPR017927">
    <property type="entry name" value="FAD-bd_FR_type"/>
</dbReference>
<dbReference type="SUPFAM" id="SSF55856">
    <property type="entry name" value="Cytochrome b5-like heme/steroid binding domain"/>
    <property type="match status" value="1"/>
</dbReference>
<organism evidence="23 24">
    <name type="scientific">Teratosphaeria destructans</name>
    <dbReference type="NCBI Taxonomy" id="418781"/>
    <lineage>
        <taxon>Eukaryota</taxon>
        <taxon>Fungi</taxon>
        <taxon>Dikarya</taxon>
        <taxon>Ascomycota</taxon>
        <taxon>Pezizomycotina</taxon>
        <taxon>Dothideomycetes</taxon>
        <taxon>Dothideomycetidae</taxon>
        <taxon>Mycosphaerellales</taxon>
        <taxon>Teratosphaeriaceae</taxon>
        <taxon>Teratosphaeria</taxon>
    </lineage>
</organism>
<dbReference type="InterPro" id="IPR022407">
    <property type="entry name" value="OxRdtase_Mopterin_BS"/>
</dbReference>
<dbReference type="GO" id="GO:0043546">
    <property type="term" value="F:molybdopterin cofactor binding"/>
    <property type="evidence" value="ECO:0007669"/>
    <property type="project" value="InterPro"/>
</dbReference>
<dbReference type="Pfam" id="PF00175">
    <property type="entry name" value="NAD_binding_1"/>
    <property type="match status" value="1"/>
</dbReference>
<dbReference type="InterPro" id="IPR000572">
    <property type="entry name" value="OxRdtase_Mopterin-bd_dom"/>
</dbReference>
<dbReference type="PROSITE" id="PS00191">
    <property type="entry name" value="CYTOCHROME_B5_1"/>
    <property type="match status" value="1"/>
</dbReference>
<dbReference type="Gene3D" id="2.60.40.650">
    <property type="match status" value="1"/>
</dbReference>
<dbReference type="PRINTS" id="PR00407">
    <property type="entry name" value="EUMOPTERIN"/>
</dbReference>
<dbReference type="PRINTS" id="PR00406">
    <property type="entry name" value="CYTB5RDTASE"/>
</dbReference>
<dbReference type="InterPro" id="IPR036400">
    <property type="entry name" value="Cyt_B5-like_heme/steroid_sf"/>
</dbReference>
<feature type="non-terminal residue" evidence="23">
    <location>
        <position position="1"/>
    </location>
</feature>
<evidence type="ECO:0000256" key="13">
    <source>
        <dbReference type="ARBA" id="ARBA00022827"/>
    </source>
</evidence>
<dbReference type="CDD" id="cd06183">
    <property type="entry name" value="cyt_b5_reduct_like"/>
    <property type="match status" value="1"/>
</dbReference>
<dbReference type="FunFam" id="2.60.40.650:FF:000001">
    <property type="entry name" value="Nitrate reductase"/>
    <property type="match status" value="1"/>
</dbReference>
<dbReference type="Pfam" id="PF00174">
    <property type="entry name" value="Oxidored_molyb"/>
    <property type="match status" value="1"/>
</dbReference>
<comment type="caution">
    <text evidence="23">The sequence shown here is derived from an EMBL/GenBank/DDBJ whole genome shotgun (WGS) entry which is preliminary data.</text>
</comment>
<dbReference type="GO" id="GO:0030151">
    <property type="term" value="F:molybdenum ion binding"/>
    <property type="evidence" value="ECO:0007669"/>
    <property type="project" value="InterPro"/>
</dbReference>
<evidence type="ECO:0000259" key="21">
    <source>
        <dbReference type="PROSITE" id="PS50255"/>
    </source>
</evidence>
<evidence type="ECO:0000256" key="20">
    <source>
        <dbReference type="SAM" id="MobiDB-lite"/>
    </source>
</evidence>
<evidence type="ECO:0000256" key="4">
    <source>
        <dbReference type="ARBA" id="ARBA00003838"/>
    </source>
</evidence>
<dbReference type="InterPro" id="IPR039261">
    <property type="entry name" value="FNR_nucleotide-bd"/>
</dbReference>
<dbReference type="AlphaFoldDB" id="A0A9W7SX19"/>
<evidence type="ECO:0000256" key="11">
    <source>
        <dbReference type="ARBA" id="ARBA00022630"/>
    </source>
</evidence>
<evidence type="ECO:0000256" key="3">
    <source>
        <dbReference type="ARBA" id="ARBA00001974"/>
    </source>
</evidence>
<dbReference type="SMART" id="SM01117">
    <property type="entry name" value="Cyt-b5"/>
    <property type="match status" value="1"/>
</dbReference>
<comment type="cofactor">
    <cofactor evidence="3">
        <name>FAD</name>
        <dbReference type="ChEBI" id="CHEBI:57692"/>
    </cofactor>
</comment>
<dbReference type="PANTHER" id="PTHR19372">
    <property type="entry name" value="SULFITE REDUCTASE"/>
    <property type="match status" value="1"/>
</dbReference>
<dbReference type="SUPFAM" id="SSF52343">
    <property type="entry name" value="Ferredoxin reductase-like, C-terminal NADP-linked domain"/>
    <property type="match status" value="1"/>
</dbReference>
<reference evidence="23 24" key="1">
    <citation type="journal article" date="2018" name="IMA Fungus">
        <title>IMA Genome-F 10: Nine draft genome sequences of Claviceps purpurea s.lat., including C. arundinis, C. humidiphila, and C. cf. spartinae, pseudomolecules for the pitch canker pathogen Fusarium circinatum, draft genome of Davidsoniella eucalypti, Grosmannia galeiformis, Quambalaria eucalypti, and Teratosphaeria destructans.</title>
        <authorList>
            <person name="Wingfield B.D."/>
            <person name="Liu M."/>
            <person name="Nguyen H.D."/>
            <person name="Lane F.A."/>
            <person name="Morgan S.W."/>
            <person name="De Vos L."/>
            <person name="Wilken P.M."/>
            <person name="Duong T.A."/>
            <person name="Aylward J."/>
            <person name="Coetzee M.P."/>
            <person name="Dadej K."/>
            <person name="De Beer Z.W."/>
            <person name="Findlay W."/>
            <person name="Havenga M."/>
            <person name="Kolarik M."/>
            <person name="Menzies J.G."/>
            <person name="Naidoo K."/>
            <person name="Pochopski O."/>
            <person name="Shoukouhi P."/>
            <person name="Santana Q.C."/>
            <person name="Seifert K.A."/>
            <person name="Soal N."/>
            <person name="Steenkamp E.T."/>
            <person name="Tatham C.T."/>
            <person name="van der Nest M.A."/>
            <person name="Wingfield M.J."/>
        </authorList>
    </citation>
    <scope>NUCLEOTIDE SEQUENCE [LARGE SCALE GENOMIC DNA]</scope>
    <source>
        <strain evidence="23">CMW44962</strain>
    </source>
</reference>
<evidence type="ECO:0000256" key="5">
    <source>
        <dbReference type="ARBA" id="ARBA00006253"/>
    </source>
</evidence>
<evidence type="ECO:0000256" key="1">
    <source>
        <dbReference type="ARBA" id="ARBA00001924"/>
    </source>
</evidence>
<dbReference type="InterPro" id="IPR017938">
    <property type="entry name" value="Riboflavin_synthase-like_b-brl"/>
</dbReference>
<reference evidence="23 24" key="2">
    <citation type="journal article" date="2021" name="Curr. Genet.">
        <title>Genetic response to nitrogen starvation in the aggressive Eucalyptus foliar pathogen Teratosphaeria destructans.</title>
        <authorList>
            <person name="Havenga M."/>
            <person name="Wingfield B.D."/>
            <person name="Wingfield M.J."/>
            <person name="Dreyer L.L."/>
            <person name="Roets F."/>
            <person name="Aylward J."/>
        </authorList>
    </citation>
    <scope>NUCLEOTIDE SEQUENCE [LARGE SCALE GENOMIC DNA]</scope>
    <source>
        <strain evidence="23">CMW44962</strain>
    </source>
</reference>
<dbReference type="Gene3D" id="2.40.30.10">
    <property type="entry name" value="Translation factors"/>
    <property type="match status" value="1"/>
</dbReference>
<dbReference type="GO" id="GO:0006790">
    <property type="term" value="P:sulfur compound metabolic process"/>
    <property type="evidence" value="ECO:0007669"/>
    <property type="project" value="TreeGrafter"/>
</dbReference>
<dbReference type="GO" id="GO:0020037">
    <property type="term" value="F:heme binding"/>
    <property type="evidence" value="ECO:0007669"/>
    <property type="project" value="InterPro"/>
</dbReference>
<dbReference type="InterPro" id="IPR008333">
    <property type="entry name" value="Cbr1-like_FAD-bd_dom"/>
</dbReference>
<dbReference type="FunFam" id="3.10.120.10:FF:000016">
    <property type="entry name" value="Nitrate reductase"/>
    <property type="match status" value="1"/>
</dbReference>
<dbReference type="PROSITE" id="PS00559">
    <property type="entry name" value="MOLYBDOPTERIN_EUK"/>
    <property type="match status" value="1"/>
</dbReference>
<dbReference type="Gene3D" id="3.10.120.10">
    <property type="entry name" value="Cytochrome b5-like heme/steroid binding domain"/>
    <property type="match status" value="1"/>
</dbReference>
<evidence type="ECO:0000256" key="6">
    <source>
        <dbReference type="ARBA" id="ARBA00011738"/>
    </source>
</evidence>
<keyword evidence="10" id="KW-0349">Heme</keyword>
<dbReference type="OrthoDB" id="432685at2759"/>
<dbReference type="GO" id="GO:0042128">
    <property type="term" value="P:nitrate assimilation"/>
    <property type="evidence" value="ECO:0007669"/>
    <property type="project" value="UniProtKB-KW"/>
</dbReference>
<keyword evidence="11" id="KW-0285">Flavoprotein</keyword>
<gene>
    <name evidence="23" type="ORF">Tdes44962_MAKER08309</name>
</gene>
<keyword evidence="9" id="KW-0500">Molybdenum</keyword>
<keyword evidence="17" id="KW-0534">Nitrate assimilation</keyword>
<feature type="domain" description="FAD-binding FR-type" evidence="22">
    <location>
        <begin position="807"/>
        <end position="918"/>
    </location>
</feature>
<dbReference type="Pfam" id="PF03404">
    <property type="entry name" value="Mo-co_dimer"/>
    <property type="match status" value="1"/>
</dbReference>
<dbReference type="InterPro" id="IPR008335">
    <property type="entry name" value="Mopterin_OxRdtase_euk"/>
</dbReference>
<evidence type="ECO:0000256" key="19">
    <source>
        <dbReference type="ARBA" id="ARBA00049155"/>
    </source>
</evidence>
<evidence type="ECO:0000256" key="2">
    <source>
        <dbReference type="ARBA" id="ARBA00001971"/>
    </source>
</evidence>
<dbReference type="PRINTS" id="PR00363">
    <property type="entry name" value="CYTOCHROMEB5"/>
</dbReference>
<dbReference type="SUPFAM" id="SSF56524">
    <property type="entry name" value="Oxidoreductase molybdopterin-binding domain"/>
    <property type="match status" value="1"/>
</dbReference>
<dbReference type="InterPro" id="IPR001709">
    <property type="entry name" value="Flavoprot_Pyr_Nucl_cyt_Rdtase"/>
</dbReference>
<comment type="cofactor">
    <cofactor evidence="1">
        <name>Mo-molybdopterin</name>
        <dbReference type="ChEBI" id="CHEBI:71302"/>
    </cofactor>
</comment>
<evidence type="ECO:0000256" key="8">
    <source>
        <dbReference type="ARBA" id="ARBA00015499"/>
    </source>
</evidence>
<evidence type="ECO:0000256" key="12">
    <source>
        <dbReference type="ARBA" id="ARBA00022723"/>
    </source>
</evidence>
<evidence type="ECO:0000256" key="9">
    <source>
        <dbReference type="ARBA" id="ARBA00022505"/>
    </source>
</evidence>
<dbReference type="InterPro" id="IPR001199">
    <property type="entry name" value="Cyt_B5-like_heme/steroid-bd"/>
</dbReference>
<evidence type="ECO:0000256" key="7">
    <source>
        <dbReference type="ARBA" id="ARBA00012673"/>
    </source>
</evidence>
<dbReference type="Gene3D" id="3.40.50.80">
    <property type="entry name" value="Nucleotide-binding domain of ferredoxin-NADP reductase (FNR) module"/>
    <property type="match status" value="1"/>
</dbReference>
<keyword evidence="14" id="KW-0521">NADP</keyword>
<dbReference type="EC" id="1.7.1.3" evidence="7"/>
<feature type="domain" description="Cytochrome b5 heme-binding" evidence="21">
    <location>
        <begin position="704"/>
        <end position="779"/>
    </location>
</feature>
<keyword evidence="16" id="KW-0408">Iron</keyword>
<evidence type="ECO:0000256" key="16">
    <source>
        <dbReference type="ARBA" id="ARBA00023004"/>
    </source>
</evidence>
<evidence type="ECO:0000256" key="18">
    <source>
        <dbReference type="ARBA" id="ARBA00023157"/>
    </source>
</evidence>
<dbReference type="EMBL" id="RIBY02000757">
    <property type="protein sequence ID" value="KAH9838111.1"/>
    <property type="molecule type" value="Genomic_DNA"/>
</dbReference>
<keyword evidence="15" id="KW-0560">Oxidoreductase</keyword>
<dbReference type="Proteomes" id="UP001138500">
    <property type="component" value="Unassembled WGS sequence"/>
</dbReference>
<feature type="region of interest" description="Disordered" evidence="20">
    <location>
        <begin position="182"/>
        <end position="239"/>
    </location>
</feature>
<dbReference type="PANTHER" id="PTHR19372:SF7">
    <property type="entry name" value="SULFITE OXIDASE, MITOCHONDRIAL"/>
    <property type="match status" value="1"/>
</dbReference>
<dbReference type="InterPro" id="IPR001433">
    <property type="entry name" value="OxRdtase_FAD/NAD-bd"/>
</dbReference>
<evidence type="ECO:0000256" key="17">
    <source>
        <dbReference type="ARBA" id="ARBA00023063"/>
    </source>
</evidence>
<evidence type="ECO:0000259" key="22">
    <source>
        <dbReference type="PROSITE" id="PS51384"/>
    </source>
</evidence>
<feature type="region of interest" description="Disordered" evidence="20">
    <location>
        <begin position="1"/>
        <end position="23"/>
    </location>
</feature>
<keyword evidence="12" id="KW-0479">Metal-binding</keyword>
<dbReference type="Pfam" id="PF00173">
    <property type="entry name" value="Cyt-b5"/>
    <property type="match status" value="1"/>
</dbReference>
<keyword evidence="13" id="KW-0274">FAD</keyword>
<comment type="similarity">
    <text evidence="5">Belongs to the nitrate reductase family.</text>
</comment>
<dbReference type="GO" id="GO:0050464">
    <property type="term" value="F:nitrate reductase (NADPH) activity"/>
    <property type="evidence" value="ECO:0007669"/>
    <property type="project" value="UniProtKB-EC"/>
</dbReference>
<protein>
    <recommendedName>
        <fullName evidence="8">Nitrate reductase [NADPH]</fullName>
        <ecNumber evidence="7">1.7.1.3</ecNumber>
    </recommendedName>
</protein>
<dbReference type="InterPro" id="IPR005066">
    <property type="entry name" value="MoCF_OxRdtse_dimer"/>
</dbReference>
<dbReference type="FunFam" id="3.90.420.10:FF:000005">
    <property type="entry name" value="Nitrate reductase"/>
    <property type="match status" value="1"/>
</dbReference>
<evidence type="ECO:0000313" key="23">
    <source>
        <dbReference type="EMBL" id="KAH9838111.1"/>
    </source>
</evidence>
<keyword evidence="18" id="KW-1015">Disulfide bond</keyword>
<sequence length="1068" mass="119892">LGGDALFSTTNLSGPTSPPCHHRRDHSAIFSLQLPPLLRNRPHYYTVNMSSFGDETLLSRHVSTQQGPDRADDGSQTNRCHLARFGFPTDKDITALWLPPMPAFPLPWDHGDGRQNARSQPNTCIWMLAKTQHDDELRGDVVVHEFGSLLCISSRPVSFLPTKRSPLFLAVDVGVEITKMSAPATRTEEESKQLRRMPVDLPPTPPESDSDKDSESGCGDESIDIPLPPPSSPPTEVIEIDKKTPDGWLPRDPRLIRLTGVHPFNVEAPLSDLYNEGFLTSPELFYVRNHGHVPQVKDDEIMDWEFSIEGMVHHPITLSLRDLLEQYESKTYPITLVCAGNRRKEQNVVRKTKGFSWGAAGVSTALFTGVVMGDLLRKAKPKRGARYVCMEGADKLPNGYYGTSVKLNWALDENRGMMLAYKMNGEALRPDHGKPLRAVIPGQIGGRSVKWLKKLIITAEPSDNWYHIYDNRVLPTMVSPEESANDPKWWTDERYAIYDLSTNSAIAYPAHEEQLGLVGAPDRYRVKGYAYGGGGRRVTRVEITLDKGKTWRLANIDYAEDRYREAGPRELFGGKLDMEWRESCFCWCFWNLDIPVSELADAKDIFVRAMDESMNAQPRDMYWSVLGMMNNPWFRITIAKEGDYLCFEHPTQPALMPGGWMERVKKAGGSLANGFWGEQIGAEGTEAVVEEAAKEIVMTKEGLKKVIDIDDLRKHDKAENPWFVVNGEVYDGTAFLEGHPGGAQSIVSAAGLDSTDEFMAIHSETAKAMMKDYHIGSLDEEGRAALAGEDHQPDEDTNPRPVFLDSRSWRKATLHSKKTVSWDTRIYIYKLEHDDQALGLPTGQHLMMRLRDPVTREAIIRSYTPTSEQLARGYLEVLIKIYFDTPERKGGKMSQAMDSLPIGHFVEFKGPIGKFEYRGRGNCSVNGQKRSVKKLLMICGGSGVTPIYQVFRAIMRDREDTTQCVLLDGNRQLEDILCKAEMDELAALPSTCEDKCKLLYTLTKAPEDWQGLRGRIAAPLLKEHADKKDFGGDNGEAMVLICGPEALEKSVHQALLQIGWKDEDLLFF</sequence>
<name>A0A9W7SX19_9PEZI</name>
<proteinExistence type="inferred from homology"/>
<comment type="cofactor">
    <cofactor evidence="2">
        <name>heme</name>
        <dbReference type="ChEBI" id="CHEBI:30413"/>
    </cofactor>
</comment>